<keyword evidence="4" id="KW-0805">Transcription regulation</keyword>
<evidence type="ECO:0000256" key="3">
    <source>
        <dbReference type="ARBA" id="ARBA00022833"/>
    </source>
</evidence>
<name>A0A0P1GNT1_9RHOB</name>
<dbReference type="AlphaFoldDB" id="A0A0P1GNT1"/>
<dbReference type="EMBL" id="CYSF01000006">
    <property type="protein sequence ID" value="CUH84174.1"/>
    <property type="molecule type" value="Genomic_DNA"/>
</dbReference>
<evidence type="ECO:0000256" key="7">
    <source>
        <dbReference type="PIRSR" id="PIRSR602481-1"/>
    </source>
</evidence>
<evidence type="ECO:0000256" key="5">
    <source>
        <dbReference type="ARBA" id="ARBA00023125"/>
    </source>
</evidence>
<evidence type="ECO:0000256" key="6">
    <source>
        <dbReference type="ARBA" id="ARBA00023163"/>
    </source>
</evidence>
<dbReference type="GO" id="GO:1900376">
    <property type="term" value="P:regulation of secondary metabolite biosynthetic process"/>
    <property type="evidence" value="ECO:0007669"/>
    <property type="project" value="TreeGrafter"/>
</dbReference>
<dbReference type="RefSeq" id="WP_058318253.1">
    <property type="nucleotide sequence ID" value="NZ_CYSF01000006.1"/>
</dbReference>
<organism evidence="8 9">
    <name type="scientific">Thalassovita mediterranea</name>
    <dbReference type="NCBI Taxonomy" id="340021"/>
    <lineage>
        <taxon>Bacteria</taxon>
        <taxon>Pseudomonadati</taxon>
        <taxon>Pseudomonadota</taxon>
        <taxon>Alphaproteobacteria</taxon>
        <taxon>Rhodobacterales</taxon>
        <taxon>Roseobacteraceae</taxon>
        <taxon>Thalassovita</taxon>
    </lineage>
</organism>
<dbReference type="GO" id="GO:0045892">
    <property type="term" value="P:negative regulation of DNA-templated transcription"/>
    <property type="evidence" value="ECO:0007669"/>
    <property type="project" value="TreeGrafter"/>
</dbReference>
<evidence type="ECO:0000313" key="9">
    <source>
        <dbReference type="Proteomes" id="UP000051681"/>
    </source>
</evidence>
<keyword evidence="5" id="KW-0238">DNA-binding</keyword>
<dbReference type="GO" id="GO:0005829">
    <property type="term" value="C:cytosol"/>
    <property type="evidence" value="ECO:0007669"/>
    <property type="project" value="TreeGrafter"/>
</dbReference>
<keyword evidence="6" id="KW-0804">Transcription</keyword>
<dbReference type="GO" id="GO:0008270">
    <property type="term" value="F:zinc ion binding"/>
    <property type="evidence" value="ECO:0007669"/>
    <property type="project" value="TreeGrafter"/>
</dbReference>
<dbReference type="Pfam" id="PF01475">
    <property type="entry name" value="FUR"/>
    <property type="match status" value="1"/>
</dbReference>
<feature type="binding site" evidence="7">
    <location>
        <position position="159"/>
    </location>
    <ligand>
        <name>Zn(2+)</name>
        <dbReference type="ChEBI" id="CHEBI:29105"/>
    </ligand>
</feature>
<evidence type="ECO:0000256" key="1">
    <source>
        <dbReference type="ARBA" id="ARBA00007957"/>
    </source>
</evidence>
<dbReference type="PANTHER" id="PTHR33202">
    <property type="entry name" value="ZINC UPTAKE REGULATION PROTEIN"/>
    <property type="match status" value="1"/>
</dbReference>
<protein>
    <submittedName>
        <fullName evidence="8">Zinc uptake regulation protein</fullName>
    </submittedName>
</protein>
<gene>
    <name evidence="8" type="primary">zur</name>
    <name evidence="8" type="ORF">TM5383_01380</name>
</gene>
<evidence type="ECO:0000313" key="8">
    <source>
        <dbReference type="EMBL" id="CUH84174.1"/>
    </source>
</evidence>
<feature type="binding site" evidence="7">
    <location>
        <position position="162"/>
    </location>
    <ligand>
        <name>Zn(2+)</name>
        <dbReference type="ChEBI" id="CHEBI:29105"/>
    </ligand>
</feature>
<proteinExistence type="inferred from homology"/>
<keyword evidence="9" id="KW-1185">Reference proteome</keyword>
<dbReference type="OrthoDB" id="9801127at2"/>
<evidence type="ECO:0000256" key="2">
    <source>
        <dbReference type="ARBA" id="ARBA00022491"/>
    </source>
</evidence>
<dbReference type="InterPro" id="IPR036390">
    <property type="entry name" value="WH_DNA-bd_sf"/>
</dbReference>
<feature type="binding site" evidence="7">
    <location>
        <position position="122"/>
    </location>
    <ligand>
        <name>Zn(2+)</name>
        <dbReference type="ChEBI" id="CHEBI:29105"/>
    </ligand>
</feature>
<dbReference type="PANTHER" id="PTHR33202:SF6">
    <property type="entry name" value="ZINC UPTAKE REGULATION PROTEIN"/>
    <property type="match status" value="1"/>
</dbReference>
<comment type="similarity">
    <text evidence="1">Belongs to the Fur family.</text>
</comment>
<keyword evidence="7" id="KW-0479">Metal-binding</keyword>
<dbReference type="GO" id="GO:0003700">
    <property type="term" value="F:DNA-binding transcription factor activity"/>
    <property type="evidence" value="ECO:0007669"/>
    <property type="project" value="InterPro"/>
</dbReference>
<accession>A0A0P1GNT1</accession>
<dbReference type="InterPro" id="IPR036388">
    <property type="entry name" value="WH-like_DNA-bd_sf"/>
</dbReference>
<dbReference type="STRING" id="340021.TM5383_01380"/>
<evidence type="ECO:0000256" key="4">
    <source>
        <dbReference type="ARBA" id="ARBA00023015"/>
    </source>
</evidence>
<sequence>MPSDGQPADPAKSFQPHDHSHCVADAVAALEAYCSENGVKLTPVRRRVAEILLAEHRAMGAYEILDVLRGEGLGSQPPVAYRALDFLTTHGFVHKVERLNAFVACTHPGADHSPAFLICRSCNKVAEAEAPGTDGQLGKAAAAVGFQIEQAVVEVEGLCPDCTDGA</sequence>
<dbReference type="InterPro" id="IPR043135">
    <property type="entry name" value="Fur_C"/>
</dbReference>
<keyword evidence="3 7" id="KW-0862">Zinc</keyword>
<reference evidence="8 9" key="1">
    <citation type="submission" date="2015-09" db="EMBL/GenBank/DDBJ databases">
        <authorList>
            <consortium name="Swine Surveillance"/>
        </authorList>
    </citation>
    <scope>NUCLEOTIDE SEQUENCE [LARGE SCALE GENOMIC DNA]</scope>
    <source>
        <strain evidence="8 9">CECT 8383</strain>
    </source>
</reference>
<feature type="binding site" evidence="7">
    <location>
        <position position="119"/>
    </location>
    <ligand>
        <name>Zn(2+)</name>
        <dbReference type="ChEBI" id="CHEBI:29105"/>
    </ligand>
</feature>
<dbReference type="InterPro" id="IPR002481">
    <property type="entry name" value="FUR"/>
</dbReference>
<keyword evidence="2" id="KW-0678">Repressor</keyword>
<dbReference type="GO" id="GO:0000976">
    <property type="term" value="F:transcription cis-regulatory region binding"/>
    <property type="evidence" value="ECO:0007669"/>
    <property type="project" value="TreeGrafter"/>
</dbReference>
<dbReference type="Gene3D" id="1.10.10.10">
    <property type="entry name" value="Winged helix-like DNA-binding domain superfamily/Winged helix DNA-binding domain"/>
    <property type="match status" value="1"/>
</dbReference>
<dbReference type="SUPFAM" id="SSF46785">
    <property type="entry name" value="Winged helix' DNA-binding domain"/>
    <property type="match status" value="1"/>
</dbReference>
<dbReference type="Gene3D" id="3.30.1490.190">
    <property type="match status" value="1"/>
</dbReference>
<comment type="cofactor">
    <cofactor evidence="7">
        <name>Zn(2+)</name>
        <dbReference type="ChEBI" id="CHEBI:29105"/>
    </cofactor>
    <text evidence="7">Binds 1 zinc ion per subunit.</text>
</comment>
<dbReference type="Proteomes" id="UP000051681">
    <property type="component" value="Unassembled WGS sequence"/>
</dbReference>